<evidence type="ECO:0000313" key="3">
    <source>
        <dbReference type="Proteomes" id="UP000886653"/>
    </source>
</evidence>
<sequence length="226" mass="25091">MKPLTRLLTNFPQNPSLAPFTSSPSLSAFPVAINEWITKNTSSFPDAETRRLGQPPNPKSHLNNLADLQKHELATLTQLRSNHSHLNQYLNKLKPLSDLACDCQEGIQSVKQTLPVHLRQIQQAASMVTQPTTTTPDQTQQGNPTEPPSVPTHYPVLQQHLPAQDPLDMDKNPQREGPLPYFPPHLVIPLEQQRCALVTLLPLRAMSQPGTFPWNSQQGSTGGVHH</sequence>
<reference evidence="2" key="1">
    <citation type="submission" date="2013-11" db="EMBL/GenBank/DDBJ databases">
        <title>Genome sequence of the fusiform rust pathogen reveals effectors for host alternation and coevolution with pine.</title>
        <authorList>
            <consortium name="DOE Joint Genome Institute"/>
            <person name="Smith K."/>
            <person name="Pendleton A."/>
            <person name="Kubisiak T."/>
            <person name="Anderson C."/>
            <person name="Salamov A."/>
            <person name="Aerts A."/>
            <person name="Riley R."/>
            <person name="Clum A."/>
            <person name="Lindquist E."/>
            <person name="Ence D."/>
            <person name="Campbell M."/>
            <person name="Kronenberg Z."/>
            <person name="Feau N."/>
            <person name="Dhillon B."/>
            <person name="Hamelin R."/>
            <person name="Burleigh J."/>
            <person name="Smith J."/>
            <person name="Yandell M."/>
            <person name="Nelson C."/>
            <person name="Grigoriev I."/>
            <person name="Davis J."/>
        </authorList>
    </citation>
    <scope>NUCLEOTIDE SEQUENCE</scope>
    <source>
        <strain evidence="2">G11</strain>
    </source>
</reference>
<evidence type="ECO:0000256" key="1">
    <source>
        <dbReference type="SAM" id="MobiDB-lite"/>
    </source>
</evidence>
<accession>A0A9P6T7R3</accession>
<feature type="region of interest" description="Disordered" evidence="1">
    <location>
        <begin position="125"/>
        <end position="154"/>
    </location>
</feature>
<proteinExistence type="predicted"/>
<protein>
    <submittedName>
        <fullName evidence="2">Uncharacterized protein</fullName>
    </submittedName>
</protein>
<dbReference type="Proteomes" id="UP000886653">
    <property type="component" value="Unassembled WGS sequence"/>
</dbReference>
<evidence type="ECO:0000313" key="2">
    <source>
        <dbReference type="EMBL" id="KAG0142327.1"/>
    </source>
</evidence>
<feature type="compositionally biased region" description="Low complexity" evidence="1">
    <location>
        <begin position="129"/>
        <end position="144"/>
    </location>
</feature>
<organism evidence="2 3">
    <name type="scientific">Cronartium quercuum f. sp. fusiforme G11</name>
    <dbReference type="NCBI Taxonomy" id="708437"/>
    <lineage>
        <taxon>Eukaryota</taxon>
        <taxon>Fungi</taxon>
        <taxon>Dikarya</taxon>
        <taxon>Basidiomycota</taxon>
        <taxon>Pucciniomycotina</taxon>
        <taxon>Pucciniomycetes</taxon>
        <taxon>Pucciniales</taxon>
        <taxon>Coleosporiaceae</taxon>
        <taxon>Cronartium</taxon>
    </lineage>
</organism>
<dbReference type="EMBL" id="MU167352">
    <property type="protein sequence ID" value="KAG0142327.1"/>
    <property type="molecule type" value="Genomic_DNA"/>
</dbReference>
<dbReference type="AlphaFoldDB" id="A0A9P6T7R3"/>
<keyword evidence="3" id="KW-1185">Reference proteome</keyword>
<name>A0A9P6T7R3_9BASI</name>
<gene>
    <name evidence="2" type="ORF">CROQUDRAFT_662698</name>
</gene>
<comment type="caution">
    <text evidence="2">The sequence shown here is derived from an EMBL/GenBank/DDBJ whole genome shotgun (WGS) entry which is preliminary data.</text>
</comment>